<keyword evidence="7" id="KW-1185">Reference proteome</keyword>
<dbReference type="Gene3D" id="1.20.144.10">
    <property type="entry name" value="Phosphatidic acid phosphatase type 2/haloperoxidase"/>
    <property type="match status" value="2"/>
</dbReference>
<dbReference type="SUPFAM" id="SSF48317">
    <property type="entry name" value="Acid phosphatase/Vanadium-dependent haloperoxidase"/>
    <property type="match status" value="1"/>
</dbReference>
<keyword evidence="4" id="KW-1133">Transmembrane helix</keyword>
<dbReference type="PANTHER" id="PTHR14969">
    <property type="entry name" value="SPHINGOSINE-1-PHOSPHATE PHOSPHOHYDROLASE"/>
    <property type="match status" value="1"/>
</dbReference>
<sequence length="291" mass="31992">MMSTAELTELIATHLWAVLSAITVTMLLLTWLLWSGLQRFGAPLTALLRKWIDRVRPHAKRLSLPSRVHGMWRAVRQLGIQVLVSIAVAVAACIGFAEIADEIAVDEDLGRFDTSLSDSLSRHASDAQLRVFAFLTDLGDKRFLIPLGAVVALYLMFRRRWFLAAIWAIATAGGGLLNTALKAFFERARPEWLHEFAAADGFSFPSGHSSGAFIVYGLLAYLAVVHSPQRFHVPVAIVAMALIVCVGFSRVILQVHYFSDVLGGYAFGAAWVAAWIAGLEAYRRRQGAIQA</sequence>
<comment type="catalytic activity">
    <reaction evidence="3">
        <text>di-trans,octa-cis-undecaprenyl diphosphate + H2O = di-trans,octa-cis-undecaprenyl phosphate + phosphate + H(+)</text>
        <dbReference type="Rhea" id="RHEA:28094"/>
        <dbReference type="ChEBI" id="CHEBI:15377"/>
        <dbReference type="ChEBI" id="CHEBI:15378"/>
        <dbReference type="ChEBI" id="CHEBI:43474"/>
        <dbReference type="ChEBI" id="CHEBI:58405"/>
        <dbReference type="ChEBI" id="CHEBI:60392"/>
        <dbReference type="EC" id="3.6.1.27"/>
    </reaction>
</comment>
<feature type="transmembrane region" description="Helical" evidence="4">
    <location>
        <begin position="15"/>
        <end position="34"/>
    </location>
</feature>
<feature type="transmembrane region" description="Helical" evidence="4">
    <location>
        <begin position="205"/>
        <end position="224"/>
    </location>
</feature>
<dbReference type="SMART" id="SM00014">
    <property type="entry name" value="acidPPc"/>
    <property type="match status" value="1"/>
</dbReference>
<feature type="transmembrane region" description="Helical" evidence="4">
    <location>
        <begin position="164"/>
        <end position="185"/>
    </location>
</feature>
<feature type="transmembrane region" description="Helical" evidence="4">
    <location>
        <begin position="78"/>
        <end position="97"/>
    </location>
</feature>
<keyword evidence="4" id="KW-0472">Membrane</keyword>
<comment type="caution">
    <text evidence="6">The sequence shown here is derived from an EMBL/GenBank/DDBJ whole genome shotgun (WGS) entry which is preliminary data.</text>
</comment>
<feature type="transmembrane region" description="Helical" evidence="4">
    <location>
        <begin position="265"/>
        <end position="282"/>
    </location>
</feature>
<dbReference type="CDD" id="cd03392">
    <property type="entry name" value="PAP2_like_2"/>
    <property type="match status" value="1"/>
</dbReference>
<proteinExistence type="predicted"/>
<dbReference type="EC" id="3.6.1.27" evidence="1"/>
<dbReference type="InterPro" id="IPR036938">
    <property type="entry name" value="PAP2/HPO_sf"/>
</dbReference>
<keyword evidence="4" id="KW-0812">Transmembrane</keyword>
<evidence type="ECO:0000256" key="4">
    <source>
        <dbReference type="SAM" id="Phobius"/>
    </source>
</evidence>
<gene>
    <name evidence="6" type="ORF">JM946_00760</name>
</gene>
<evidence type="ECO:0000313" key="6">
    <source>
        <dbReference type="EMBL" id="MBM0103247.1"/>
    </source>
</evidence>
<evidence type="ECO:0000313" key="7">
    <source>
        <dbReference type="Proteomes" id="UP000661077"/>
    </source>
</evidence>
<dbReference type="PANTHER" id="PTHR14969:SF13">
    <property type="entry name" value="AT30094P"/>
    <property type="match status" value="1"/>
</dbReference>
<evidence type="ECO:0000256" key="3">
    <source>
        <dbReference type="ARBA" id="ARBA00047594"/>
    </source>
</evidence>
<feature type="transmembrane region" description="Helical" evidence="4">
    <location>
        <begin position="141"/>
        <end position="157"/>
    </location>
</feature>
<feature type="domain" description="Phosphatidic acid phosphatase type 2/haloperoxidase" evidence="5">
    <location>
        <begin position="162"/>
        <end position="276"/>
    </location>
</feature>
<dbReference type="EMBL" id="JAEVLS010000001">
    <property type="protein sequence ID" value="MBM0103247.1"/>
    <property type="molecule type" value="Genomic_DNA"/>
</dbReference>
<organism evidence="6 7">
    <name type="scientific">Steroidobacter gossypii</name>
    <dbReference type="NCBI Taxonomy" id="2805490"/>
    <lineage>
        <taxon>Bacteria</taxon>
        <taxon>Pseudomonadati</taxon>
        <taxon>Pseudomonadota</taxon>
        <taxon>Gammaproteobacteria</taxon>
        <taxon>Steroidobacterales</taxon>
        <taxon>Steroidobacteraceae</taxon>
        <taxon>Steroidobacter</taxon>
    </lineage>
</organism>
<dbReference type="Proteomes" id="UP000661077">
    <property type="component" value="Unassembled WGS sequence"/>
</dbReference>
<feature type="transmembrane region" description="Helical" evidence="4">
    <location>
        <begin position="231"/>
        <end position="253"/>
    </location>
</feature>
<name>A0ABS1WQJ1_9GAMM</name>
<evidence type="ECO:0000256" key="1">
    <source>
        <dbReference type="ARBA" id="ARBA00012374"/>
    </source>
</evidence>
<evidence type="ECO:0000259" key="5">
    <source>
        <dbReference type="SMART" id="SM00014"/>
    </source>
</evidence>
<accession>A0ABS1WQJ1</accession>
<evidence type="ECO:0000256" key="2">
    <source>
        <dbReference type="ARBA" id="ARBA00032707"/>
    </source>
</evidence>
<dbReference type="Pfam" id="PF01569">
    <property type="entry name" value="PAP2"/>
    <property type="match status" value="1"/>
</dbReference>
<protein>
    <recommendedName>
        <fullName evidence="1">undecaprenyl-diphosphate phosphatase</fullName>
        <ecNumber evidence="1">3.6.1.27</ecNumber>
    </recommendedName>
    <alternativeName>
        <fullName evidence="2">Undecaprenyl pyrophosphate phosphatase</fullName>
    </alternativeName>
</protein>
<reference evidence="6 7" key="1">
    <citation type="journal article" date="2021" name="Int. J. Syst. Evol. Microbiol.">
        <title>Steroidobacter gossypii sp. nov., isolated from soil of cotton cropping field.</title>
        <authorList>
            <person name="Huang R."/>
            <person name="Yang S."/>
            <person name="Zhen C."/>
            <person name="Liu W."/>
        </authorList>
    </citation>
    <scope>NUCLEOTIDE SEQUENCE [LARGE SCALE GENOMIC DNA]</scope>
    <source>
        <strain evidence="6 7">S1-65</strain>
    </source>
</reference>
<dbReference type="InterPro" id="IPR000326">
    <property type="entry name" value="PAP2/HPO"/>
</dbReference>